<evidence type="ECO:0000259" key="4">
    <source>
        <dbReference type="PROSITE" id="PS50011"/>
    </source>
</evidence>
<reference evidence="5" key="2">
    <citation type="submission" date="2017-10" db="EMBL/GenBank/DDBJ databases">
        <title>Ladona fulva Genome sequencing and assembly.</title>
        <authorList>
            <person name="Murali S."/>
            <person name="Richards S."/>
            <person name="Bandaranaike D."/>
            <person name="Bellair M."/>
            <person name="Blankenburg K."/>
            <person name="Chao H."/>
            <person name="Dinh H."/>
            <person name="Doddapaneni H."/>
            <person name="Dugan-Rocha S."/>
            <person name="Elkadiri S."/>
            <person name="Gnanaolivu R."/>
            <person name="Hernandez B."/>
            <person name="Skinner E."/>
            <person name="Javaid M."/>
            <person name="Lee S."/>
            <person name="Li M."/>
            <person name="Ming W."/>
            <person name="Munidasa M."/>
            <person name="Muniz J."/>
            <person name="Nguyen L."/>
            <person name="Hughes D."/>
            <person name="Osuji N."/>
            <person name="Pu L.-L."/>
            <person name="Puazo M."/>
            <person name="Qu C."/>
            <person name="Quiroz J."/>
            <person name="Raj R."/>
            <person name="Weissenberger G."/>
            <person name="Xin Y."/>
            <person name="Zou X."/>
            <person name="Han Y."/>
            <person name="Worley K."/>
            <person name="Muzny D."/>
            <person name="Gibbs R."/>
        </authorList>
    </citation>
    <scope>NUCLEOTIDE SEQUENCE</scope>
    <source>
        <strain evidence="5">Sampled in the wild</strain>
    </source>
</reference>
<organism evidence="5 6">
    <name type="scientific">Ladona fulva</name>
    <name type="common">Scarce chaser dragonfly</name>
    <name type="synonym">Libellula fulva</name>
    <dbReference type="NCBI Taxonomy" id="123851"/>
    <lineage>
        <taxon>Eukaryota</taxon>
        <taxon>Metazoa</taxon>
        <taxon>Ecdysozoa</taxon>
        <taxon>Arthropoda</taxon>
        <taxon>Hexapoda</taxon>
        <taxon>Insecta</taxon>
        <taxon>Pterygota</taxon>
        <taxon>Palaeoptera</taxon>
        <taxon>Odonata</taxon>
        <taxon>Epiprocta</taxon>
        <taxon>Anisoptera</taxon>
        <taxon>Libelluloidea</taxon>
        <taxon>Libellulidae</taxon>
        <taxon>Ladona</taxon>
    </lineage>
</organism>
<feature type="domain" description="Protein kinase" evidence="4">
    <location>
        <begin position="429"/>
        <end position="553"/>
    </location>
</feature>
<dbReference type="EMBL" id="KZ308405">
    <property type="protein sequence ID" value="KAG8228992.1"/>
    <property type="molecule type" value="Genomic_DNA"/>
</dbReference>
<dbReference type="InterPro" id="IPR017441">
    <property type="entry name" value="Protein_kinase_ATP_BS"/>
</dbReference>
<dbReference type="Pfam" id="PF22540">
    <property type="entry name" value="RET_CRD"/>
    <property type="match status" value="1"/>
</dbReference>
<dbReference type="GO" id="GO:0005524">
    <property type="term" value="F:ATP binding"/>
    <property type="evidence" value="ECO:0007669"/>
    <property type="project" value="UniProtKB-UniRule"/>
</dbReference>
<dbReference type="InterPro" id="IPR050122">
    <property type="entry name" value="RTK"/>
</dbReference>
<dbReference type="GO" id="GO:0007169">
    <property type="term" value="P:cell surface receptor protein tyrosine kinase signaling pathway"/>
    <property type="evidence" value="ECO:0007669"/>
    <property type="project" value="TreeGrafter"/>
</dbReference>
<evidence type="ECO:0000313" key="6">
    <source>
        <dbReference type="Proteomes" id="UP000792457"/>
    </source>
</evidence>
<dbReference type="GO" id="GO:0004714">
    <property type="term" value="F:transmembrane receptor protein tyrosine kinase activity"/>
    <property type="evidence" value="ECO:0007669"/>
    <property type="project" value="TreeGrafter"/>
</dbReference>
<keyword evidence="3" id="KW-0812">Transmembrane</keyword>
<accession>A0A8K0K5Z5</accession>
<dbReference type="PROSITE" id="PS50011">
    <property type="entry name" value="PROTEIN_KINASE_DOM"/>
    <property type="match status" value="1"/>
</dbReference>
<reference evidence="5" key="1">
    <citation type="submission" date="2013-04" db="EMBL/GenBank/DDBJ databases">
        <authorList>
            <person name="Qu J."/>
            <person name="Murali S.C."/>
            <person name="Bandaranaike D."/>
            <person name="Bellair M."/>
            <person name="Blankenburg K."/>
            <person name="Chao H."/>
            <person name="Dinh H."/>
            <person name="Doddapaneni H."/>
            <person name="Downs B."/>
            <person name="Dugan-Rocha S."/>
            <person name="Elkadiri S."/>
            <person name="Gnanaolivu R.D."/>
            <person name="Hernandez B."/>
            <person name="Javaid M."/>
            <person name="Jayaseelan J.C."/>
            <person name="Lee S."/>
            <person name="Li M."/>
            <person name="Ming W."/>
            <person name="Munidasa M."/>
            <person name="Muniz J."/>
            <person name="Nguyen L."/>
            <person name="Ongeri F."/>
            <person name="Osuji N."/>
            <person name="Pu L.-L."/>
            <person name="Puazo M."/>
            <person name="Qu C."/>
            <person name="Quiroz J."/>
            <person name="Raj R."/>
            <person name="Weissenberger G."/>
            <person name="Xin Y."/>
            <person name="Zou X."/>
            <person name="Han Y."/>
            <person name="Richards S."/>
            <person name="Worley K."/>
            <person name="Muzny D."/>
            <person name="Gibbs R."/>
        </authorList>
    </citation>
    <scope>NUCLEOTIDE SEQUENCE</scope>
    <source>
        <strain evidence="5">Sampled in the wild</strain>
    </source>
</reference>
<evidence type="ECO:0000256" key="1">
    <source>
        <dbReference type="ARBA" id="ARBA00004167"/>
    </source>
</evidence>
<proteinExistence type="predicted"/>
<dbReference type="OrthoDB" id="3256376at2759"/>
<keyword evidence="6" id="KW-1185">Reference proteome</keyword>
<name>A0A8K0K5Z5_LADFU</name>
<dbReference type="Pfam" id="PF07714">
    <property type="entry name" value="PK_Tyr_Ser-Thr"/>
    <property type="match status" value="1"/>
</dbReference>
<dbReference type="PANTHER" id="PTHR24416">
    <property type="entry name" value="TYROSINE-PROTEIN KINASE RECEPTOR"/>
    <property type="match status" value="1"/>
</dbReference>
<protein>
    <recommendedName>
        <fullName evidence="4">Protein kinase domain-containing protein</fullName>
    </recommendedName>
</protein>
<dbReference type="AlphaFoldDB" id="A0A8K0K5Z5"/>
<evidence type="ECO:0000313" key="5">
    <source>
        <dbReference type="EMBL" id="KAG8228992.1"/>
    </source>
</evidence>
<dbReference type="GO" id="GO:0043235">
    <property type="term" value="C:receptor complex"/>
    <property type="evidence" value="ECO:0007669"/>
    <property type="project" value="TreeGrafter"/>
</dbReference>
<gene>
    <name evidence="5" type="ORF">J437_LFUL006940</name>
</gene>
<evidence type="ECO:0000256" key="2">
    <source>
        <dbReference type="PROSITE-ProRule" id="PRU10141"/>
    </source>
</evidence>
<sequence length="553" mass="60835">MRFRIIVDSLNKFQEETETGRALSRSNERYDETRGISAEGMYTSQGISLVYPLVLTVPENCAPYTRLAQPDVLPPIDYFLDAKLSPDNCPVGITPKSGILFVKDPSKLKINSTINIKVGGRGFNKDIHIIVNVTKSKAECAPKNRVTTCASAKLKRTCETLCGVGAPEYCVWRESTNAKGLFPTGFSTCSPNSKSCPDGFCDELEEEDHRICPQDCAHEVFGAVVQNEPHYNSGRGIKGATGVCTCDEFLKCSCVPEYKSNKGKSTVKAIAGYDKEDYINQQGVQPYNSDEPMKGCMTDFEKSSIADPGTKKEDNDTKTARDHFESCGESCLVAVALGVVAAFAIALTGAMYARRRKSAKQDNHELSSAVPITIHHDGGSEGIAAASLGTHSQIYGQDENGRMHQELPLLSIRPSQPYDPRWELPRNALKIDETLGEGEFGMVFKGKLKCTEDPSSCDEYMTVAVKTLKEDAGEMERHALASEFNLLQGVNHVNVVKLIGACTYPKSLPFLLIIEFAAMGSLRYIEKLISLKFSFTLYPLYCLNILCTQYFAE</sequence>
<dbReference type="Gene3D" id="3.30.200.20">
    <property type="entry name" value="Phosphorylase Kinase, domain 1"/>
    <property type="match status" value="1"/>
</dbReference>
<keyword evidence="2" id="KW-0067">ATP-binding</keyword>
<dbReference type="SMART" id="SM00219">
    <property type="entry name" value="TyrKc"/>
    <property type="match status" value="1"/>
</dbReference>
<dbReference type="InterPro" id="IPR001245">
    <property type="entry name" value="Ser-Thr/Tyr_kinase_cat_dom"/>
</dbReference>
<dbReference type="InterPro" id="IPR020635">
    <property type="entry name" value="Tyr_kinase_cat_dom"/>
</dbReference>
<dbReference type="PANTHER" id="PTHR24416:SF617">
    <property type="entry name" value="RET ONCOGENE, ISOFORM A"/>
    <property type="match status" value="1"/>
</dbReference>
<keyword evidence="2" id="KW-0547">Nucleotide-binding</keyword>
<dbReference type="Proteomes" id="UP000792457">
    <property type="component" value="Unassembled WGS sequence"/>
</dbReference>
<comment type="subcellular location">
    <subcellularLocation>
        <location evidence="1">Membrane</location>
        <topology evidence="1">Single-pass membrane protein</topology>
    </subcellularLocation>
</comment>
<dbReference type="SUPFAM" id="SSF56112">
    <property type="entry name" value="Protein kinase-like (PK-like)"/>
    <property type="match status" value="1"/>
</dbReference>
<feature type="transmembrane region" description="Helical" evidence="3">
    <location>
        <begin position="332"/>
        <end position="353"/>
    </location>
</feature>
<evidence type="ECO:0000256" key="3">
    <source>
        <dbReference type="SAM" id="Phobius"/>
    </source>
</evidence>
<dbReference type="InterPro" id="IPR011009">
    <property type="entry name" value="Kinase-like_dom_sf"/>
</dbReference>
<dbReference type="InterPro" id="IPR000719">
    <property type="entry name" value="Prot_kinase_dom"/>
</dbReference>
<keyword evidence="3" id="KW-1133">Transmembrane helix</keyword>
<feature type="binding site" evidence="2">
    <location>
        <position position="466"/>
    </location>
    <ligand>
        <name>ATP</name>
        <dbReference type="ChEBI" id="CHEBI:30616"/>
    </ligand>
</feature>
<keyword evidence="3" id="KW-0472">Membrane</keyword>
<comment type="caution">
    <text evidence="5">The sequence shown here is derived from an EMBL/GenBank/DDBJ whole genome shotgun (WGS) entry which is preliminary data.</text>
</comment>
<dbReference type="PROSITE" id="PS00107">
    <property type="entry name" value="PROTEIN_KINASE_ATP"/>
    <property type="match status" value="1"/>
</dbReference>
<dbReference type="InterPro" id="IPR055162">
    <property type="entry name" value="RET_CRD"/>
</dbReference>
<dbReference type="GO" id="GO:0005886">
    <property type="term" value="C:plasma membrane"/>
    <property type="evidence" value="ECO:0007669"/>
    <property type="project" value="TreeGrafter"/>
</dbReference>